<evidence type="ECO:0000259" key="4">
    <source>
        <dbReference type="PROSITE" id="PS50830"/>
    </source>
</evidence>
<sequence length="177" mass="18521">VVAILWPTLGLLAGLLIACTTIEIPEDSLGRVVGVMDGDTLVVDLDGRSETIRLLGIDTPETVHPDRPPECFGAEASGRLALLLAPGAAVRITRDVEARDRYGRLLAYVERLSDGLVVNRSLVERGFAAALHIDPNDGMRHELAAAETRARVAGLGLWSACGGPHEPLGGSATGGGN</sequence>
<dbReference type="InterPro" id="IPR016071">
    <property type="entry name" value="Staphylococal_nuclease_OB-fold"/>
</dbReference>
<dbReference type="EMBL" id="UINC01001381">
    <property type="protein sequence ID" value="SUZ79280.1"/>
    <property type="molecule type" value="Genomic_DNA"/>
</dbReference>
<feature type="non-terminal residue" evidence="5">
    <location>
        <position position="1"/>
    </location>
</feature>
<keyword evidence="2" id="KW-0255">Endonuclease</keyword>
<dbReference type="AlphaFoldDB" id="A0A381QJV7"/>
<dbReference type="Pfam" id="PF00565">
    <property type="entry name" value="SNase"/>
    <property type="match status" value="1"/>
</dbReference>
<protein>
    <recommendedName>
        <fullName evidence="4">TNase-like domain-containing protein</fullName>
    </recommendedName>
</protein>
<evidence type="ECO:0000256" key="1">
    <source>
        <dbReference type="ARBA" id="ARBA00022722"/>
    </source>
</evidence>
<proteinExistence type="predicted"/>
<dbReference type="PROSITE" id="PS50830">
    <property type="entry name" value="TNASE_3"/>
    <property type="match status" value="1"/>
</dbReference>
<keyword evidence="1" id="KW-0540">Nuclease</keyword>
<accession>A0A381QJV7</accession>
<gene>
    <name evidence="5" type="ORF">METZ01_LOCUS32134</name>
</gene>
<keyword evidence="3" id="KW-0378">Hydrolase</keyword>
<feature type="domain" description="TNase-like" evidence="4">
    <location>
        <begin position="26"/>
        <end position="160"/>
    </location>
</feature>
<dbReference type="PROSITE" id="PS01123">
    <property type="entry name" value="TNASE_1"/>
    <property type="match status" value="1"/>
</dbReference>
<evidence type="ECO:0000256" key="2">
    <source>
        <dbReference type="ARBA" id="ARBA00022759"/>
    </source>
</evidence>
<reference evidence="5" key="1">
    <citation type="submission" date="2018-05" db="EMBL/GenBank/DDBJ databases">
        <authorList>
            <person name="Lanie J.A."/>
            <person name="Ng W.-L."/>
            <person name="Kazmierczak K.M."/>
            <person name="Andrzejewski T.M."/>
            <person name="Davidsen T.M."/>
            <person name="Wayne K.J."/>
            <person name="Tettelin H."/>
            <person name="Glass J.I."/>
            <person name="Rusch D."/>
            <person name="Podicherti R."/>
            <person name="Tsui H.-C.T."/>
            <person name="Winkler M.E."/>
        </authorList>
    </citation>
    <scope>NUCLEOTIDE SEQUENCE</scope>
</reference>
<dbReference type="SUPFAM" id="SSF50199">
    <property type="entry name" value="Staphylococcal nuclease"/>
    <property type="match status" value="1"/>
</dbReference>
<dbReference type="Gene3D" id="2.40.50.90">
    <property type="match status" value="1"/>
</dbReference>
<evidence type="ECO:0000256" key="3">
    <source>
        <dbReference type="ARBA" id="ARBA00022801"/>
    </source>
</evidence>
<dbReference type="GO" id="GO:0016787">
    <property type="term" value="F:hydrolase activity"/>
    <property type="evidence" value="ECO:0007669"/>
    <property type="project" value="UniProtKB-KW"/>
</dbReference>
<dbReference type="PANTHER" id="PTHR12302:SF3">
    <property type="entry name" value="SERINE_THREONINE-PROTEIN KINASE 31"/>
    <property type="match status" value="1"/>
</dbReference>
<name>A0A381QJV7_9ZZZZ</name>
<dbReference type="InterPro" id="IPR035437">
    <property type="entry name" value="SNase_OB-fold_sf"/>
</dbReference>
<dbReference type="SMART" id="SM00318">
    <property type="entry name" value="SNc"/>
    <property type="match status" value="1"/>
</dbReference>
<dbReference type="GO" id="GO:0004519">
    <property type="term" value="F:endonuclease activity"/>
    <property type="evidence" value="ECO:0007669"/>
    <property type="project" value="UniProtKB-KW"/>
</dbReference>
<evidence type="ECO:0000313" key="5">
    <source>
        <dbReference type="EMBL" id="SUZ79280.1"/>
    </source>
</evidence>
<organism evidence="5">
    <name type="scientific">marine metagenome</name>
    <dbReference type="NCBI Taxonomy" id="408172"/>
    <lineage>
        <taxon>unclassified sequences</taxon>
        <taxon>metagenomes</taxon>
        <taxon>ecological metagenomes</taxon>
    </lineage>
</organism>
<dbReference type="PANTHER" id="PTHR12302">
    <property type="entry name" value="EBNA2 BINDING PROTEIN P100"/>
    <property type="match status" value="1"/>
</dbReference>
<dbReference type="GO" id="GO:0003676">
    <property type="term" value="F:nucleic acid binding"/>
    <property type="evidence" value="ECO:0007669"/>
    <property type="project" value="InterPro"/>
</dbReference>
<dbReference type="InterPro" id="IPR002071">
    <property type="entry name" value="Thermonucl_AS"/>
</dbReference>